<organism evidence="20 21">
    <name type="scientific">Temperatibacter marinus</name>
    <dbReference type="NCBI Taxonomy" id="1456591"/>
    <lineage>
        <taxon>Bacteria</taxon>
        <taxon>Pseudomonadati</taxon>
        <taxon>Pseudomonadota</taxon>
        <taxon>Alphaproteobacteria</taxon>
        <taxon>Kordiimonadales</taxon>
        <taxon>Temperatibacteraceae</taxon>
        <taxon>Temperatibacter</taxon>
    </lineage>
</organism>
<dbReference type="GO" id="GO:0009245">
    <property type="term" value="P:lipid A biosynthetic process"/>
    <property type="evidence" value="ECO:0007669"/>
    <property type="project" value="UniProtKB-UniRule"/>
</dbReference>
<dbReference type="GO" id="GO:0016020">
    <property type="term" value="C:membrane"/>
    <property type="evidence" value="ECO:0007669"/>
    <property type="project" value="GOC"/>
</dbReference>
<dbReference type="KEGG" id="tmk:QGN29_02055"/>
<keyword evidence="10 18" id="KW-0133">Cell shape</keyword>
<feature type="binding site" evidence="18">
    <location>
        <begin position="369"/>
        <end position="370"/>
    </location>
    <ligand>
        <name>acetyl-CoA</name>
        <dbReference type="ChEBI" id="CHEBI:57288"/>
    </ligand>
</feature>
<dbReference type="CDD" id="cd03353">
    <property type="entry name" value="LbH_GlmU_C"/>
    <property type="match status" value="1"/>
</dbReference>
<evidence type="ECO:0000256" key="2">
    <source>
        <dbReference type="ARBA" id="ARBA00007707"/>
    </source>
</evidence>
<dbReference type="CDD" id="cd02540">
    <property type="entry name" value="GT2_GlmU_N_bac"/>
    <property type="match status" value="1"/>
</dbReference>
<evidence type="ECO:0000256" key="1">
    <source>
        <dbReference type="ARBA" id="ARBA00004496"/>
    </source>
</evidence>
<dbReference type="SUPFAM" id="SSF51161">
    <property type="entry name" value="Trimeric LpxA-like enzymes"/>
    <property type="match status" value="1"/>
</dbReference>
<dbReference type="RefSeq" id="WP_310798998.1">
    <property type="nucleotide sequence ID" value="NZ_CP123872.1"/>
</dbReference>
<dbReference type="EC" id="2.3.1.157" evidence="18"/>
<dbReference type="InterPro" id="IPR001451">
    <property type="entry name" value="Hexapep"/>
</dbReference>
<dbReference type="GO" id="GO:0008360">
    <property type="term" value="P:regulation of cell shape"/>
    <property type="evidence" value="ECO:0007669"/>
    <property type="project" value="UniProtKB-KW"/>
</dbReference>
<feature type="region of interest" description="Pyrophosphorylase" evidence="18">
    <location>
        <begin position="1"/>
        <end position="229"/>
    </location>
</feature>
<feature type="binding site" evidence="18">
    <location>
        <position position="423"/>
    </location>
    <ligand>
        <name>acetyl-CoA</name>
        <dbReference type="ChEBI" id="CHEBI:57288"/>
    </ligand>
</feature>
<accession>A0AA52EIZ0</accession>
<dbReference type="NCBIfam" id="TIGR01173">
    <property type="entry name" value="glmU"/>
    <property type="match status" value="1"/>
</dbReference>
<evidence type="ECO:0000256" key="6">
    <source>
        <dbReference type="ARBA" id="ARBA00022695"/>
    </source>
</evidence>
<dbReference type="GO" id="GO:0005737">
    <property type="term" value="C:cytoplasm"/>
    <property type="evidence" value="ECO:0007669"/>
    <property type="project" value="UniProtKB-SubCell"/>
</dbReference>
<evidence type="ECO:0000313" key="21">
    <source>
        <dbReference type="Proteomes" id="UP001268683"/>
    </source>
</evidence>
<protein>
    <recommendedName>
        <fullName evidence="18">Bifunctional protein GlmU</fullName>
    </recommendedName>
    <domain>
        <recommendedName>
            <fullName evidence="18">UDP-N-acetylglucosamine pyrophosphorylase</fullName>
            <ecNumber evidence="18">2.7.7.23</ecNumber>
        </recommendedName>
        <alternativeName>
            <fullName evidence="18">N-acetylglucosamine-1-phosphate uridyltransferase</fullName>
        </alternativeName>
    </domain>
    <domain>
        <recommendedName>
            <fullName evidence="18">Glucosamine-1-phosphate N-acetyltransferase</fullName>
            <ecNumber evidence="18">2.3.1.157</ecNumber>
        </recommendedName>
    </domain>
</protein>
<dbReference type="Gene3D" id="3.90.550.10">
    <property type="entry name" value="Spore Coat Polysaccharide Biosynthesis Protein SpsA, Chain A"/>
    <property type="match status" value="1"/>
</dbReference>
<dbReference type="PANTHER" id="PTHR43584:SF3">
    <property type="entry name" value="BIFUNCTIONAL PROTEIN GLMU"/>
    <property type="match status" value="1"/>
</dbReference>
<keyword evidence="7 18" id="KW-0479">Metal-binding</keyword>
<keyword evidence="6 18" id="KW-0548">Nucleotidyltransferase</keyword>
<dbReference type="EC" id="2.7.7.23" evidence="18"/>
<feature type="binding site" evidence="18">
    <location>
        <position position="140"/>
    </location>
    <ligand>
        <name>UDP-N-acetyl-alpha-D-glucosamine</name>
        <dbReference type="ChEBI" id="CHEBI:57705"/>
    </ligand>
</feature>
<dbReference type="Gene3D" id="2.160.10.10">
    <property type="entry name" value="Hexapeptide repeat proteins"/>
    <property type="match status" value="1"/>
</dbReference>
<keyword evidence="5 18" id="KW-0808">Transferase</keyword>
<evidence type="ECO:0000256" key="18">
    <source>
        <dbReference type="HAMAP-Rule" id="MF_01631"/>
    </source>
</evidence>
<evidence type="ECO:0000256" key="7">
    <source>
        <dbReference type="ARBA" id="ARBA00022723"/>
    </source>
</evidence>
<keyword evidence="11 18" id="KW-0573">Peptidoglycan synthesis</keyword>
<feature type="binding site" evidence="18">
    <location>
        <begin position="78"/>
        <end position="79"/>
    </location>
    <ligand>
        <name>UDP-N-acetyl-alpha-D-glucosamine</name>
        <dbReference type="ChEBI" id="CHEBI:57705"/>
    </ligand>
</feature>
<dbReference type="GO" id="GO:0000902">
    <property type="term" value="P:cell morphogenesis"/>
    <property type="evidence" value="ECO:0007669"/>
    <property type="project" value="UniProtKB-UniRule"/>
</dbReference>
<keyword evidence="9 18" id="KW-0460">Magnesium</keyword>
<comment type="function">
    <text evidence="17 18">Catalyzes the last two sequential reactions in the de novo biosynthetic pathway for UDP-N-acetylglucosamine (UDP-GlcNAc). The C-terminal domain catalyzes the transfer of acetyl group from acetyl coenzyme A to glucosamine-1-phosphate (GlcN-1-P) to produce N-acetylglucosamine-1-phosphate (GlcNAc-1-P), which is converted into UDP-GlcNAc by the transfer of uridine 5-monophosphate (from uridine 5-triphosphate), a reaction catalyzed by the N-terminal domain.</text>
</comment>
<feature type="binding site" evidence="18">
    <location>
        <position position="227"/>
    </location>
    <ligand>
        <name>UDP-N-acetyl-alpha-D-glucosamine</name>
        <dbReference type="ChEBI" id="CHEBI:57705"/>
    </ligand>
</feature>
<evidence type="ECO:0000256" key="4">
    <source>
        <dbReference type="ARBA" id="ARBA00022490"/>
    </source>
</evidence>
<keyword evidence="21" id="KW-1185">Reference proteome</keyword>
<dbReference type="GO" id="GO:0019134">
    <property type="term" value="F:glucosamine-1-phosphate N-acetyltransferase activity"/>
    <property type="evidence" value="ECO:0007669"/>
    <property type="project" value="UniProtKB-UniRule"/>
</dbReference>
<feature type="active site" description="Proton acceptor" evidence="18">
    <location>
        <position position="346"/>
    </location>
</feature>
<evidence type="ECO:0000256" key="17">
    <source>
        <dbReference type="ARBA" id="ARBA00049628"/>
    </source>
</evidence>
<dbReference type="Pfam" id="PF00132">
    <property type="entry name" value="Hexapep"/>
    <property type="match status" value="1"/>
</dbReference>
<evidence type="ECO:0000256" key="15">
    <source>
        <dbReference type="ARBA" id="ARBA00048247"/>
    </source>
</evidence>
<comment type="cofactor">
    <cofactor evidence="18">
        <name>Mg(2+)</name>
        <dbReference type="ChEBI" id="CHEBI:18420"/>
    </cofactor>
    <text evidence="18">Binds 1 Mg(2+) ion per subunit.</text>
</comment>
<keyword evidence="14 18" id="KW-0961">Cell wall biogenesis/degradation</keyword>
<evidence type="ECO:0000256" key="9">
    <source>
        <dbReference type="ARBA" id="ARBA00022842"/>
    </source>
</evidence>
<feature type="binding site" evidence="18">
    <location>
        <position position="73"/>
    </location>
    <ligand>
        <name>UDP-N-acetyl-alpha-D-glucosamine</name>
        <dbReference type="ChEBI" id="CHEBI:57705"/>
    </ligand>
</feature>
<feature type="binding site" evidence="18">
    <location>
        <position position="227"/>
    </location>
    <ligand>
        <name>Mg(2+)</name>
        <dbReference type="ChEBI" id="CHEBI:18420"/>
    </ligand>
</feature>
<dbReference type="GO" id="GO:0003977">
    <property type="term" value="F:UDP-N-acetylglucosamine diphosphorylase activity"/>
    <property type="evidence" value="ECO:0007669"/>
    <property type="project" value="UniProtKB-UniRule"/>
</dbReference>
<feature type="binding site" evidence="18">
    <location>
        <position position="24"/>
    </location>
    <ligand>
        <name>UDP-N-acetyl-alpha-D-glucosamine</name>
        <dbReference type="ChEBI" id="CHEBI:57705"/>
    </ligand>
</feature>
<sequence length="450" mass="48123">MSHQLSVIILAAGKGTRMKSDLHKVLHPIAGKPMIHHLVEAVQDLAPDEITLVVGALKEQVMEAVPMVAYAEQKEQLGTGHAVKIATDSFKNQAADVLILYGDVPFIPASIMQDMLDSRKQSGAVASVLGFTPKDAARYGRLKLDAEGGLESIVEYKDASEAERNIPLCNSGMMAVDGTLLPTLLSKLSNDNASGEYYLTDIVEIGRKMGKKISVTHACEEDVMGVNSRSDLAQAEAIFQTKMRTKMMDNGITMIDPNSVYFSADTVIDPDVVIEPNVFIGPQVKIMKGAVIKAFSHLEGAVIGKRAQIGPYARLRPGTKLHEDTKVGNFVETKKAIVGPGSKINHLSYVGDSLLGKKVNVGAGTITCNYDGYNKSVTEMGDGSFIGSNTSLVAPVKVGEGAIVAAGSTITKDVTENSLASERAKQTEISGFATKFRARALAKKEKMKKG</sequence>
<comment type="catalytic activity">
    <reaction evidence="15 18">
        <text>alpha-D-glucosamine 1-phosphate + acetyl-CoA = N-acetyl-alpha-D-glucosamine 1-phosphate + CoA + H(+)</text>
        <dbReference type="Rhea" id="RHEA:13725"/>
        <dbReference type="ChEBI" id="CHEBI:15378"/>
        <dbReference type="ChEBI" id="CHEBI:57287"/>
        <dbReference type="ChEBI" id="CHEBI:57288"/>
        <dbReference type="ChEBI" id="CHEBI:57776"/>
        <dbReference type="ChEBI" id="CHEBI:58516"/>
        <dbReference type="EC" id="2.3.1.157"/>
    </reaction>
</comment>
<dbReference type="NCBIfam" id="NF010933">
    <property type="entry name" value="PRK14353.1"/>
    <property type="match status" value="1"/>
</dbReference>
<feature type="binding site" evidence="18">
    <location>
        <position position="363"/>
    </location>
    <ligand>
        <name>acetyl-CoA</name>
        <dbReference type="ChEBI" id="CHEBI:57288"/>
    </ligand>
</feature>
<feature type="binding site" evidence="18">
    <location>
        <position position="334"/>
    </location>
    <ligand>
        <name>UDP-N-acetyl-alpha-D-glucosamine</name>
        <dbReference type="ChEBI" id="CHEBI:57705"/>
    </ligand>
</feature>
<evidence type="ECO:0000256" key="12">
    <source>
        <dbReference type="ARBA" id="ARBA00023268"/>
    </source>
</evidence>
<feature type="binding site" evidence="18">
    <location>
        <begin position="10"/>
        <end position="13"/>
    </location>
    <ligand>
        <name>UDP-N-acetyl-alpha-D-glucosamine</name>
        <dbReference type="ChEBI" id="CHEBI:57705"/>
    </ligand>
</feature>
<dbReference type="HAMAP" id="MF_01631">
    <property type="entry name" value="GlmU"/>
    <property type="match status" value="1"/>
</dbReference>
<evidence type="ECO:0000259" key="19">
    <source>
        <dbReference type="Pfam" id="PF12804"/>
    </source>
</evidence>
<dbReference type="PROSITE" id="PS00101">
    <property type="entry name" value="HEXAPEP_TRANSFERASES"/>
    <property type="match status" value="1"/>
</dbReference>
<dbReference type="SUPFAM" id="SSF53448">
    <property type="entry name" value="Nucleotide-diphospho-sugar transferases"/>
    <property type="match status" value="1"/>
</dbReference>
<dbReference type="GO" id="GO:0000287">
    <property type="term" value="F:magnesium ion binding"/>
    <property type="evidence" value="ECO:0007669"/>
    <property type="project" value="UniProtKB-UniRule"/>
</dbReference>
<comment type="pathway">
    <text evidence="18">Nucleotide-sugar biosynthesis; UDP-N-acetyl-alpha-D-glucosamine biosynthesis; UDP-N-acetyl-alpha-D-glucosamine from N-acetyl-alpha-D-glucosamine 1-phosphate: step 1/1.</text>
</comment>
<feature type="binding site" evidence="18">
    <location>
        <begin position="101"/>
        <end position="103"/>
    </location>
    <ligand>
        <name>UDP-N-acetyl-alpha-D-glucosamine</name>
        <dbReference type="ChEBI" id="CHEBI:57705"/>
    </ligand>
</feature>
<evidence type="ECO:0000256" key="16">
    <source>
        <dbReference type="ARBA" id="ARBA00048493"/>
    </source>
</evidence>
<feature type="binding site" evidence="18">
    <location>
        <position position="316"/>
    </location>
    <ligand>
        <name>UDP-N-acetyl-alpha-D-glucosamine</name>
        <dbReference type="ChEBI" id="CHEBI:57705"/>
    </ligand>
</feature>
<feature type="binding site" evidence="18">
    <location>
        <position position="103"/>
    </location>
    <ligand>
        <name>Mg(2+)</name>
        <dbReference type="ChEBI" id="CHEBI:18420"/>
    </ligand>
</feature>
<feature type="binding site" evidence="18">
    <location>
        <position position="360"/>
    </location>
    <ligand>
        <name>UDP-N-acetyl-alpha-D-glucosamine</name>
        <dbReference type="ChEBI" id="CHEBI:57705"/>
    </ligand>
</feature>
<comment type="pathway">
    <text evidence="18">Bacterial outer membrane biogenesis; LPS lipid A biosynthesis.</text>
</comment>
<feature type="binding site" evidence="18">
    <location>
        <position position="388"/>
    </location>
    <ligand>
        <name>acetyl-CoA</name>
        <dbReference type="ChEBI" id="CHEBI:57288"/>
    </ligand>
</feature>
<feature type="binding site" evidence="18">
    <location>
        <position position="406"/>
    </location>
    <ligand>
        <name>acetyl-CoA</name>
        <dbReference type="ChEBI" id="CHEBI:57288"/>
    </ligand>
</feature>
<dbReference type="Proteomes" id="UP001268683">
    <property type="component" value="Chromosome"/>
</dbReference>
<evidence type="ECO:0000313" key="20">
    <source>
        <dbReference type="EMBL" id="WND03149.1"/>
    </source>
</evidence>
<evidence type="ECO:0000256" key="3">
    <source>
        <dbReference type="ARBA" id="ARBA00007947"/>
    </source>
</evidence>
<dbReference type="InterPro" id="IPR050065">
    <property type="entry name" value="GlmU-like"/>
</dbReference>
<evidence type="ECO:0000256" key="13">
    <source>
        <dbReference type="ARBA" id="ARBA00023315"/>
    </source>
</evidence>
<evidence type="ECO:0000256" key="10">
    <source>
        <dbReference type="ARBA" id="ARBA00022960"/>
    </source>
</evidence>
<dbReference type="InterPro" id="IPR029044">
    <property type="entry name" value="Nucleotide-diphossugar_trans"/>
</dbReference>
<evidence type="ECO:0000256" key="5">
    <source>
        <dbReference type="ARBA" id="ARBA00022679"/>
    </source>
</evidence>
<evidence type="ECO:0000256" key="11">
    <source>
        <dbReference type="ARBA" id="ARBA00022984"/>
    </source>
</evidence>
<dbReference type="InterPro" id="IPR038009">
    <property type="entry name" value="GlmU_C_LbH"/>
</dbReference>
<name>A0AA52EIZ0_9PROT</name>
<dbReference type="InterPro" id="IPR018357">
    <property type="entry name" value="Hexapep_transf_CS"/>
</dbReference>
<dbReference type="InterPro" id="IPR005882">
    <property type="entry name" value="Bifunctional_GlmU"/>
</dbReference>
<keyword evidence="4 18" id="KW-0963">Cytoplasm</keyword>
<keyword evidence="8 18" id="KW-0677">Repeat</keyword>
<comment type="similarity">
    <text evidence="3 18">In the N-terminal section; belongs to the N-acetylglucosamine-1-phosphate uridyltransferase family.</text>
</comment>
<comment type="subunit">
    <text evidence="18">Homotrimer.</text>
</comment>
<dbReference type="GO" id="GO:0009252">
    <property type="term" value="P:peptidoglycan biosynthetic process"/>
    <property type="evidence" value="ECO:0007669"/>
    <property type="project" value="UniProtKB-UniRule"/>
</dbReference>
<gene>
    <name evidence="18 20" type="primary">glmU</name>
    <name evidence="20" type="ORF">QGN29_02055</name>
</gene>
<reference evidence="20" key="1">
    <citation type="submission" date="2023-04" db="EMBL/GenBank/DDBJ databases">
        <title>Complete genome sequence of Temperatibacter marinus.</title>
        <authorList>
            <person name="Rong J.-C."/>
            <person name="Yi M.-L."/>
            <person name="Zhao Q."/>
        </authorList>
    </citation>
    <scope>NUCLEOTIDE SEQUENCE</scope>
    <source>
        <strain evidence="20">NBRC 110045</strain>
    </source>
</reference>
<feature type="domain" description="MobA-like NTP transferase" evidence="19">
    <location>
        <begin position="7"/>
        <end position="128"/>
    </location>
</feature>
<dbReference type="InterPro" id="IPR025877">
    <property type="entry name" value="MobA-like_NTP_Trfase"/>
</dbReference>
<dbReference type="GO" id="GO:0071555">
    <property type="term" value="P:cell wall organization"/>
    <property type="evidence" value="ECO:0007669"/>
    <property type="project" value="UniProtKB-KW"/>
</dbReference>
<dbReference type="EMBL" id="CP123872">
    <property type="protein sequence ID" value="WND03149.1"/>
    <property type="molecule type" value="Genomic_DNA"/>
</dbReference>
<keyword evidence="12 18" id="KW-0511">Multifunctional enzyme</keyword>
<keyword evidence="13 18" id="KW-0012">Acyltransferase</keyword>
<dbReference type="PANTHER" id="PTHR43584">
    <property type="entry name" value="NUCLEOTIDYL TRANSFERASE"/>
    <property type="match status" value="1"/>
</dbReference>
<dbReference type="GO" id="GO:0006048">
    <property type="term" value="P:UDP-N-acetylglucosamine biosynthetic process"/>
    <property type="evidence" value="ECO:0007669"/>
    <property type="project" value="InterPro"/>
</dbReference>
<feature type="binding site" evidence="18">
    <location>
        <position position="349"/>
    </location>
    <ligand>
        <name>UDP-N-acetyl-alpha-D-glucosamine</name>
        <dbReference type="ChEBI" id="CHEBI:57705"/>
    </ligand>
</feature>
<feature type="region of interest" description="Linker" evidence="18">
    <location>
        <begin position="230"/>
        <end position="250"/>
    </location>
</feature>
<comment type="subcellular location">
    <subcellularLocation>
        <location evidence="1 18">Cytoplasm</location>
    </subcellularLocation>
</comment>
<evidence type="ECO:0000256" key="8">
    <source>
        <dbReference type="ARBA" id="ARBA00022737"/>
    </source>
</evidence>
<comment type="catalytic activity">
    <reaction evidence="16 18">
        <text>N-acetyl-alpha-D-glucosamine 1-phosphate + UTP + H(+) = UDP-N-acetyl-alpha-D-glucosamine + diphosphate</text>
        <dbReference type="Rhea" id="RHEA:13509"/>
        <dbReference type="ChEBI" id="CHEBI:15378"/>
        <dbReference type="ChEBI" id="CHEBI:33019"/>
        <dbReference type="ChEBI" id="CHEBI:46398"/>
        <dbReference type="ChEBI" id="CHEBI:57705"/>
        <dbReference type="ChEBI" id="CHEBI:57776"/>
        <dbReference type="EC" id="2.7.7.23"/>
    </reaction>
</comment>
<evidence type="ECO:0000256" key="14">
    <source>
        <dbReference type="ARBA" id="ARBA00023316"/>
    </source>
</evidence>
<comment type="pathway">
    <text evidence="18">Nucleotide-sugar biosynthesis; UDP-N-acetyl-alpha-D-glucosamine biosynthesis; N-acetyl-alpha-D-glucosamine 1-phosphate from alpha-D-glucosamine 6-phosphate (route II): step 2/2.</text>
</comment>
<dbReference type="Pfam" id="PF12804">
    <property type="entry name" value="NTP_transf_3"/>
    <property type="match status" value="1"/>
</dbReference>
<dbReference type="InterPro" id="IPR011004">
    <property type="entry name" value="Trimer_LpxA-like_sf"/>
</dbReference>
<comment type="similarity">
    <text evidence="2 18">In the C-terminal section; belongs to the transferase hexapeptide repeat family.</text>
</comment>
<dbReference type="AlphaFoldDB" id="A0AA52EIZ0"/>
<feature type="region of interest" description="N-acetyltransferase" evidence="18">
    <location>
        <begin position="251"/>
        <end position="450"/>
    </location>
</feature>
<feature type="binding site" evidence="18">
    <location>
        <position position="170"/>
    </location>
    <ligand>
        <name>UDP-N-acetyl-alpha-D-glucosamine</name>
        <dbReference type="ChEBI" id="CHEBI:57705"/>
    </ligand>
</feature>
<feature type="binding site" evidence="18">
    <location>
        <position position="155"/>
    </location>
    <ligand>
        <name>UDP-N-acetyl-alpha-D-glucosamine</name>
        <dbReference type="ChEBI" id="CHEBI:57705"/>
    </ligand>
</feature>
<proteinExistence type="inferred from homology"/>